<protein>
    <submittedName>
        <fullName evidence="1">Major tail protein</fullName>
    </submittedName>
</protein>
<name>A0A8S5RFB9_9VIRU</name>
<dbReference type="Gene3D" id="4.10.410.40">
    <property type="match status" value="1"/>
</dbReference>
<sequence length="140" mass="14984">MAAISSYNIVLKTSATAAGTYAELVPVKDFPDLGSAPDTIEVTTLRDKMKRYIQGLQDTGSFEFTYNYTKDNFTKVAALDDNATHYFELDFGNDGAGGEGSFYFAGQVTTYVAGTGTGSVVEAKIVVTCDSEVKTEKPTA</sequence>
<accession>A0A8S5RFB9</accession>
<dbReference type="EMBL" id="BK059100">
    <property type="protein sequence ID" value="DAE29818.1"/>
    <property type="molecule type" value="Genomic_DNA"/>
</dbReference>
<organism evidence="1">
    <name type="scientific">virus sp. ctqEG8</name>
    <dbReference type="NCBI Taxonomy" id="2827998"/>
    <lineage>
        <taxon>Viruses</taxon>
    </lineage>
</organism>
<evidence type="ECO:0000313" key="1">
    <source>
        <dbReference type="EMBL" id="DAE29818.1"/>
    </source>
</evidence>
<proteinExistence type="predicted"/>
<reference evidence="1" key="1">
    <citation type="journal article" date="2021" name="Proc. Natl. Acad. Sci. U.S.A.">
        <title>A Catalog of Tens of Thousands of Viruses from Human Metagenomes Reveals Hidden Associations with Chronic Diseases.</title>
        <authorList>
            <person name="Tisza M.J."/>
            <person name="Buck C.B."/>
        </authorList>
    </citation>
    <scope>NUCLEOTIDE SEQUENCE</scope>
    <source>
        <strain evidence="1">CtqEG8</strain>
    </source>
</reference>